<dbReference type="GO" id="GO:0003677">
    <property type="term" value="F:DNA binding"/>
    <property type="evidence" value="ECO:0007669"/>
    <property type="project" value="UniProtKB-KW"/>
</dbReference>
<dbReference type="Gene3D" id="1.10.443.10">
    <property type="entry name" value="Intergrase catalytic core"/>
    <property type="match status" value="1"/>
</dbReference>
<name>A0A0F9U8U5_9ZZZZ</name>
<dbReference type="GO" id="GO:0006310">
    <property type="term" value="P:DNA recombination"/>
    <property type="evidence" value="ECO:0007669"/>
    <property type="project" value="UniProtKB-KW"/>
</dbReference>
<dbReference type="InterPro" id="IPR010998">
    <property type="entry name" value="Integrase_recombinase_N"/>
</dbReference>
<reference evidence="5" key="1">
    <citation type="journal article" date="2015" name="Nature">
        <title>Complex archaea that bridge the gap between prokaryotes and eukaryotes.</title>
        <authorList>
            <person name="Spang A."/>
            <person name="Saw J.H."/>
            <person name="Jorgensen S.L."/>
            <person name="Zaremba-Niedzwiedzka K."/>
            <person name="Martijn J."/>
            <person name="Lind A.E."/>
            <person name="van Eijk R."/>
            <person name="Schleper C."/>
            <person name="Guy L."/>
            <person name="Ettema T.J."/>
        </authorList>
    </citation>
    <scope>NUCLEOTIDE SEQUENCE</scope>
</reference>
<evidence type="ECO:0008006" key="6">
    <source>
        <dbReference type="Google" id="ProtNLM"/>
    </source>
</evidence>
<comment type="caution">
    <text evidence="5">The sequence shown here is derived from an EMBL/GenBank/DDBJ whole genome shotgun (WGS) entry which is preliminary data.</text>
</comment>
<protein>
    <recommendedName>
        <fullName evidence="6">Tyr recombinase domain-containing protein</fullName>
    </recommendedName>
</protein>
<organism evidence="5">
    <name type="scientific">marine sediment metagenome</name>
    <dbReference type="NCBI Taxonomy" id="412755"/>
    <lineage>
        <taxon>unclassified sequences</taxon>
        <taxon>metagenomes</taxon>
        <taxon>ecological metagenomes</taxon>
    </lineage>
</organism>
<evidence type="ECO:0000259" key="3">
    <source>
        <dbReference type="PROSITE" id="PS51898"/>
    </source>
</evidence>
<dbReference type="PROSITE" id="PS51898">
    <property type="entry name" value="TYR_RECOMBINASE"/>
    <property type="match status" value="1"/>
</dbReference>
<feature type="domain" description="Core-binding (CB)" evidence="4">
    <location>
        <begin position="135"/>
        <end position="223"/>
    </location>
</feature>
<dbReference type="PROSITE" id="PS51900">
    <property type="entry name" value="CB"/>
    <property type="match status" value="1"/>
</dbReference>
<dbReference type="InterPro" id="IPR044068">
    <property type="entry name" value="CB"/>
</dbReference>
<dbReference type="CDD" id="cd00397">
    <property type="entry name" value="DNA_BRE_C"/>
    <property type="match status" value="1"/>
</dbReference>
<dbReference type="Gene3D" id="1.10.150.130">
    <property type="match status" value="1"/>
</dbReference>
<accession>A0A0F9U8U5</accession>
<dbReference type="InterPro" id="IPR013762">
    <property type="entry name" value="Integrase-like_cat_sf"/>
</dbReference>
<dbReference type="InterPro" id="IPR011010">
    <property type="entry name" value="DNA_brk_join_enz"/>
</dbReference>
<gene>
    <name evidence="5" type="ORF">LCGC14_0559730</name>
</gene>
<dbReference type="SUPFAM" id="SSF56349">
    <property type="entry name" value="DNA breaking-rejoining enzymes"/>
    <property type="match status" value="1"/>
</dbReference>
<dbReference type="AlphaFoldDB" id="A0A0F9U8U5"/>
<evidence type="ECO:0000259" key="4">
    <source>
        <dbReference type="PROSITE" id="PS51900"/>
    </source>
</evidence>
<dbReference type="EMBL" id="LAZR01000794">
    <property type="protein sequence ID" value="KKN57676.1"/>
    <property type="molecule type" value="Genomic_DNA"/>
</dbReference>
<dbReference type="InterPro" id="IPR002104">
    <property type="entry name" value="Integrase_catalytic"/>
</dbReference>
<proteinExistence type="predicted"/>
<dbReference type="PANTHER" id="PTHR30349:SF41">
    <property type="entry name" value="INTEGRASE_RECOMBINASE PROTEIN MJ0367-RELATED"/>
    <property type="match status" value="1"/>
</dbReference>
<sequence>MPNFKELVTFEYENEYESAYDLSVKRNFSIPKIYSANGDLKKRWYVYFSFRDPKSGKLKRQTPFYGDANKYKTKEDRMSVLVIYRKVLLRLLNQGYDPYSDNLELHQSLHRKNNIAVPADLTNNNLEKPAPLPENTSMTVKEAFDFGMKLKEKLVSPSTKRDYESKIKNLLEWLSINHPEIKFIPELNKKLVVGFLNDVLHRNSARTRNNYKSDLSSIIQVLVDNEIIEQNFIKKIPNLKSIPERNKTYSQNIQEEIFDYLEVHDPILLLYIKFIAYNFLRPIEVCRLKVKDIDIENKRVQFKAKNSPLKTKIIPELLWMELPDLTKLDKEAVLFTPEKIGSEWDTLVDNRRDYFSKRFRKVVKEHFKLGINYGLYSFRHTYITKVYRALMKDSSPFEAKSKLMLITGHSSMTALEKYLRDIDAELPEDYSTMLKNVHE</sequence>
<dbReference type="InterPro" id="IPR050090">
    <property type="entry name" value="Tyrosine_recombinase_XerCD"/>
</dbReference>
<dbReference type="PANTHER" id="PTHR30349">
    <property type="entry name" value="PHAGE INTEGRASE-RELATED"/>
    <property type="match status" value="1"/>
</dbReference>
<dbReference type="GO" id="GO:0015074">
    <property type="term" value="P:DNA integration"/>
    <property type="evidence" value="ECO:0007669"/>
    <property type="project" value="InterPro"/>
</dbReference>
<evidence type="ECO:0000256" key="1">
    <source>
        <dbReference type="ARBA" id="ARBA00023125"/>
    </source>
</evidence>
<evidence type="ECO:0000313" key="5">
    <source>
        <dbReference type="EMBL" id="KKN57676.1"/>
    </source>
</evidence>
<keyword evidence="2" id="KW-0233">DNA recombination</keyword>
<keyword evidence="1" id="KW-0238">DNA-binding</keyword>
<feature type="domain" description="Tyr recombinase" evidence="3">
    <location>
        <begin position="244"/>
        <end position="431"/>
    </location>
</feature>
<evidence type="ECO:0000256" key="2">
    <source>
        <dbReference type="ARBA" id="ARBA00023172"/>
    </source>
</evidence>